<evidence type="ECO:0000256" key="1">
    <source>
        <dbReference type="SAM" id="MobiDB-lite"/>
    </source>
</evidence>
<dbReference type="EMBL" id="SNWR01000001">
    <property type="protein sequence ID" value="TDO39131.1"/>
    <property type="molecule type" value="Genomic_DNA"/>
</dbReference>
<protein>
    <recommendedName>
        <fullName evidence="4">DUF3027 family protein</fullName>
    </recommendedName>
</protein>
<organism evidence="2 3">
    <name type="scientific">Paractinoplanes brasiliensis</name>
    <dbReference type="NCBI Taxonomy" id="52695"/>
    <lineage>
        <taxon>Bacteria</taxon>
        <taxon>Bacillati</taxon>
        <taxon>Actinomycetota</taxon>
        <taxon>Actinomycetes</taxon>
        <taxon>Micromonosporales</taxon>
        <taxon>Micromonosporaceae</taxon>
        <taxon>Paractinoplanes</taxon>
    </lineage>
</organism>
<proteinExistence type="predicted"/>
<accession>A0A4R6JUG7</accession>
<dbReference type="InterPro" id="IPR021391">
    <property type="entry name" value="DUF3027"/>
</dbReference>
<reference evidence="2 3" key="1">
    <citation type="submission" date="2019-03" db="EMBL/GenBank/DDBJ databases">
        <title>Sequencing the genomes of 1000 actinobacteria strains.</title>
        <authorList>
            <person name="Klenk H.-P."/>
        </authorList>
    </citation>
    <scope>NUCLEOTIDE SEQUENCE [LARGE SCALE GENOMIC DNA]</scope>
    <source>
        <strain evidence="2 3">DSM 43805</strain>
    </source>
</reference>
<feature type="region of interest" description="Disordered" evidence="1">
    <location>
        <begin position="273"/>
        <end position="300"/>
    </location>
</feature>
<feature type="compositionally biased region" description="Acidic residues" evidence="1">
    <location>
        <begin position="289"/>
        <end position="300"/>
    </location>
</feature>
<sequence>MSRSVTVGIPGSRCGTRVRVGDNGYVTTRTTTRAARLDQVCADAVGVARGAITDVDPADVGDHLEAIAEGDRVVTHLFESHLAGYRGWRWAVTVTRVPRSRHVTICETVLLPGPDALLAPGWVPWNERLQPGDLGVGDLMPTAPDDDRLAQGYVLSDDPAVEEVSWELGLGRSRVMSREGRIDAAQRWYDGEAGPEAPISVAAPRNARCGTCGFYLPLAGSLRTMFGVCGNLYAPDDGRAVSADHGCGAHSEALLGAPEQQPPVDELPTVYDDSEVESVAVSRGHGSVEESEPAEDYGHS</sequence>
<comment type="caution">
    <text evidence="2">The sequence shown here is derived from an EMBL/GenBank/DDBJ whole genome shotgun (WGS) entry which is preliminary data.</text>
</comment>
<gene>
    <name evidence="2" type="ORF">C8E87_2806</name>
</gene>
<dbReference type="Proteomes" id="UP000294901">
    <property type="component" value="Unassembled WGS sequence"/>
</dbReference>
<evidence type="ECO:0000313" key="2">
    <source>
        <dbReference type="EMBL" id="TDO39131.1"/>
    </source>
</evidence>
<dbReference type="Pfam" id="PF11228">
    <property type="entry name" value="DUF3027"/>
    <property type="match status" value="1"/>
</dbReference>
<evidence type="ECO:0000313" key="3">
    <source>
        <dbReference type="Proteomes" id="UP000294901"/>
    </source>
</evidence>
<keyword evidence="3" id="KW-1185">Reference proteome</keyword>
<evidence type="ECO:0008006" key="4">
    <source>
        <dbReference type="Google" id="ProtNLM"/>
    </source>
</evidence>
<dbReference type="AlphaFoldDB" id="A0A4R6JUG7"/>
<name>A0A4R6JUG7_9ACTN</name>